<evidence type="ECO:0000256" key="5">
    <source>
        <dbReference type="ARBA" id="ARBA00022989"/>
    </source>
</evidence>
<evidence type="ECO:0000259" key="8">
    <source>
        <dbReference type="PROSITE" id="PS50928"/>
    </source>
</evidence>
<evidence type="ECO:0000256" key="6">
    <source>
        <dbReference type="ARBA" id="ARBA00023136"/>
    </source>
</evidence>
<comment type="similarity">
    <text evidence="7">Belongs to the binding-protein-dependent transport system permease family.</text>
</comment>
<gene>
    <name evidence="9" type="ORF">LIZ65_08675</name>
</gene>
<dbReference type="Gene3D" id="1.10.3720.10">
    <property type="entry name" value="MetI-like"/>
    <property type="match status" value="1"/>
</dbReference>
<keyword evidence="3" id="KW-1003">Cell membrane</keyword>
<evidence type="ECO:0000256" key="2">
    <source>
        <dbReference type="ARBA" id="ARBA00022448"/>
    </source>
</evidence>
<feature type="transmembrane region" description="Helical" evidence="7">
    <location>
        <begin position="161"/>
        <end position="186"/>
    </location>
</feature>
<dbReference type="InterPro" id="IPR035906">
    <property type="entry name" value="MetI-like_sf"/>
</dbReference>
<comment type="caution">
    <text evidence="9">The sequence shown here is derived from an EMBL/GenBank/DDBJ whole genome shotgun (WGS) entry which is preliminary data.</text>
</comment>
<sequence length="311" mass="34219">MGRFVLKRLLQVIPVLIGISIIIFTIMQLSPSNPARLILGEKATEEQIEALSAELGTDQPAVKQYFNYMGGLLHGDLGNSYRTRMPVMDEIVDRFPTTFFLAILVMVVSTAISIPLGVLSSLRQNSLFDAITTIIALLLTAMPSFWLGLMLMLIFAEKLQWLPAIGSTEFIHFIMPTLTLSAANIASNMRMTRSSMLEVIRQDYIRTARAKGAPEKVVIVKHALKNALIPVVTAIGMNFGWSLGGAVLIESVFSMKGLGTLLLNGVRTKDVPVVMSAVLVTSLIFCVVTLLVDISYGFIDPRIKAQYENKR</sequence>
<keyword evidence="5 7" id="KW-1133">Transmembrane helix</keyword>
<comment type="subcellular location">
    <subcellularLocation>
        <location evidence="1 7">Cell membrane</location>
        <topology evidence="1 7">Multi-pass membrane protein</topology>
    </subcellularLocation>
</comment>
<dbReference type="Pfam" id="PF19300">
    <property type="entry name" value="BPD_transp_1_N"/>
    <property type="match status" value="1"/>
</dbReference>
<dbReference type="SUPFAM" id="SSF161098">
    <property type="entry name" value="MetI-like"/>
    <property type="match status" value="1"/>
</dbReference>
<organism evidence="9 10">
    <name type="scientific">Bariatricus massiliensis</name>
    <dbReference type="NCBI Taxonomy" id="1745713"/>
    <lineage>
        <taxon>Bacteria</taxon>
        <taxon>Bacillati</taxon>
        <taxon>Bacillota</taxon>
        <taxon>Clostridia</taxon>
        <taxon>Lachnospirales</taxon>
        <taxon>Lachnospiraceae</taxon>
        <taxon>Bariatricus</taxon>
    </lineage>
</organism>
<dbReference type="Proteomes" id="UP001299546">
    <property type="component" value="Unassembled WGS sequence"/>
</dbReference>
<feature type="transmembrane region" description="Helical" evidence="7">
    <location>
        <begin position="98"/>
        <end position="119"/>
    </location>
</feature>
<feature type="transmembrane region" description="Helical" evidence="7">
    <location>
        <begin position="12"/>
        <end position="30"/>
    </location>
</feature>
<dbReference type="InterPro" id="IPR000515">
    <property type="entry name" value="MetI-like"/>
</dbReference>
<dbReference type="PANTHER" id="PTHR43163">
    <property type="entry name" value="DIPEPTIDE TRANSPORT SYSTEM PERMEASE PROTEIN DPPB-RELATED"/>
    <property type="match status" value="1"/>
</dbReference>
<keyword evidence="10" id="KW-1185">Reference proteome</keyword>
<dbReference type="PROSITE" id="PS50928">
    <property type="entry name" value="ABC_TM1"/>
    <property type="match status" value="1"/>
</dbReference>
<feature type="transmembrane region" description="Helical" evidence="7">
    <location>
        <begin position="273"/>
        <end position="299"/>
    </location>
</feature>
<dbReference type="CDD" id="cd06261">
    <property type="entry name" value="TM_PBP2"/>
    <property type="match status" value="1"/>
</dbReference>
<feature type="domain" description="ABC transmembrane type-1" evidence="8">
    <location>
        <begin position="95"/>
        <end position="296"/>
    </location>
</feature>
<dbReference type="InterPro" id="IPR045621">
    <property type="entry name" value="BPD_transp_1_N"/>
</dbReference>
<dbReference type="Pfam" id="PF00528">
    <property type="entry name" value="BPD_transp_1"/>
    <property type="match status" value="1"/>
</dbReference>
<accession>A0ABS8DGX4</accession>
<dbReference type="EMBL" id="JAJCIS010000004">
    <property type="protein sequence ID" value="MCB7387362.1"/>
    <property type="molecule type" value="Genomic_DNA"/>
</dbReference>
<evidence type="ECO:0000256" key="4">
    <source>
        <dbReference type="ARBA" id="ARBA00022692"/>
    </source>
</evidence>
<keyword evidence="2 7" id="KW-0813">Transport</keyword>
<keyword evidence="4 7" id="KW-0812">Transmembrane</keyword>
<proteinExistence type="inferred from homology"/>
<feature type="transmembrane region" description="Helical" evidence="7">
    <location>
        <begin position="227"/>
        <end position="253"/>
    </location>
</feature>
<evidence type="ECO:0000313" key="9">
    <source>
        <dbReference type="EMBL" id="MCB7387362.1"/>
    </source>
</evidence>
<keyword evidence="6 7" id="KW-0472">Membrane</keyword>
<reference evidence="9 10" key="1">
    <citation type="submission" date="2021-10" db="EMBL/GenBank/DDBJ databases">
        <title>Collection of gut derived symbiotic bacterial strains cultured from healthy donors.</title>
        <authorList>
            <person name="Lin H."/>
            <person name="Littmann E."/>
            <person name="Kohout C."/>
            <person name="Pamer E.G."/>
        </authorList>
    </citation>
    <scope>NUCLEOTIDE SEQUENCE [LARGE SCALE GENOMIC DNA]</scope>
    <source>
        <strain evidence="9 10">DFI.1.165</strain>
    </source>
</reference>
<dbReference type="PANTHER" id="PTHR43163:SF6">
    <property type="entry name" value="DIPEPTIDE TRANSPORT SYSTEM PERMEASE PROTEIN DPPB-RELATED"/>
    <property type="match status" value="1"/>
</dbReference>
<protein>
    <submittedName>
        <fullName evidence="9">ABC transporter permease</fullName>
    </submittedName>
</protein>
<name>A0ABS8DGX4_9FIRM</name>
<evidence type="ECO:0000313" key="10">
    <source>
        <dbReference type="Proteomes" id="UP001299546"/>
    </source>
</evidence>
<evidence type="ECO:0000256" key="3">
    <source>
        <dbReference type="ARBA" id="ARBA00022475"/>
    </source>
</evidence>
<evidence type="ECO:0000256" key="7">
    <source>
        <dbReference type="RuleBase" id="RU363032"/>
    </source>
</evidence>
<dbReference type="RefSeq" id="WP_066737747.1">
    <property type="nucleotide sequence ID" value="NZ_JAJCIQ010000005.1"/>
</dbReference>
<feature type="transmembrane region" description="Helical" evidence="7">
    <location>
        <begin position="131"/>
        <end position="155"/>
    </location>
</feature>
<evidence type="ECO:0000256" key="1">
    <source>
        <dbReference type="ARBA" id="ARBA00004651"/>
    </source>
</evidence>